<feature type="region of interest" description="Disordered" evidence="1">
    <location>
        <begin position="322"/>
        <end position="342"/>
    </location>
</feature>
<evidence type="ECO:0008006" key="4">
    <source>
        <dbReference type="Google" id="ProtNLM"/>
    </source>
</evidence>
<proteinExistence type="predicted"/>
<evidence type="ECO:0000313" key="2">
    <source>
        <dbReference type="EMBL" id="MED6143986.1"/>
    </source>
</evidence>
<sequence length="362" mass="39862">MGLPLHAWSNETFETIVKGIDANLVRQDEITEEWRSFSVVKLLIDCFQWEPIQEWITVICDDVIFDVYIKEFGEEMLTRLVHPDGFDSEDAVVENSTLPSMASIHVGGDGGEGERKEVVETPRVTRDAAEGGALMQNIGENNLMNGNPTIKKRTEEGLGLSDGRMEEGLGLADLFGQCSPNTWVGPSRQMTHENQEWAVTLGKNSGLLEDDIGESNETSCPFPPGFGPCNDELHIHSEFGSGQGNDEVVSDAALKHVTIGNPNPKCVSSELSKDKNDHEKNQEDRTEALVTRSICHDGGLFLRCNDDDVLLRDLIKDKTSVANANQRKQGETGGGSRGRGRRRVMLASSKRILQSAVRLNSK</sequence>
<organism evidence="2 3">
    <name type="scientific">Stylosanthes scabra</name>
    <dbReference type="NCBI Taxonomy" id="79078"/>
    <lineage>
        <taxon>Eukaryota</taxon>
        <taxon>Viridiplantae</taxon>
        <taxon>Streptophyta</taxon>
        <taxon>Embryophyta</taxon>
        <taxon>Tracheophyta</taxon>
        <taxon>Spermatophyta</taxon>
        <taxon>Magnoliopsida</taxon>
        <taxon>eudicotyledons</taxon>
        <taxon>Gunneridae</taxon>
        <taxon>Pentapetalae</taxon>
        <taxon>rosids</taxon>
        <taxon>fabids</taxon>
        <taxon>Fabales</taxon>
        <taxon>Fabaceae</taxon>
        <taxon>Papilionoideae</taxon>
        <taxon>50 kb inversion clade</taxon>
        <taxon>dalbergioids sensu lato</taxon>
        <taxon>Dalbergieae</taxon>
        <taxon>Pterocarpus clade</taxon>
        <taxon>Stylosanthes</taxon>
    </lineage>
</organism>
<feature type="compositionally biased region" description="Basic and acidic residues" evidence="1">
    <location>
        <begin position="271"/>
        <end position="285"/>
    </location>
</feature>
<protein>
    <recommendedName>
        <fullName evidence="4">DUF4283 domain-containing protein</fullName>
    </recommendedName>
</protein>
<name>A0ABU6T5J9_9FABA</name>
<keyword evidence="3" id="KW-1185">Reference proteome</keyword>
<evidence type="ECO:0000256" key="1">
    <source>
        <dbReference type="SAM" id="MobiDB-lite"/>
    </source>
</evidence>
<reference evidence="2 3" key="1">
    <citation type="journal article" date="2023" name="Plants (Basel)">
        <title>Bridging the Gap: Combining Genomics and Transcriptomics Approaches to Understand Stylosanthes scabra, an Orphan Legume from the Brazilian Caatinga.</title>
        <authorList>
            <person name="Ferreira-Neto J.R.C."/>
            <person name="da Silva M.D."/>
            <person name="Binneck E."/>
            <person name="de Melo N.F."/>
            <person name="da Silva R.H."/>
            <person name="de Melo A.L.T.M."/>
            <person name="Pandolfi V."/>
            <person name="Bustamante F.O."/>
            <person name="Brasileiro-Vidal A.C."/>
            <person name="Benko-Iseppon A.M."/>
        </authorList>
    </citation>
    <scope>NUCLEOTIDE SEQUENCE [LARGE SCALE GENOMIC DNA]</scope>
    <source>
        <tissue evidence="2">Leaves</tissue>
    </source>
</reference>
<feature type="region of interest" description="Disordered" evidence="1">
    <location>
        <begin position="263"/>
        <end position="285"/>
    </location>
</feature>
<evidence type="ECO:0000313" key="3">
    <source>
        <dbReference type="Proteomes" id="UP001341840"/>
    </source>
</evidence>
<dbReference type="Proteomes" id="UP001341840">
    <property type="component" value="Unassembled WGS sequence"/>
</dbReference>
<dbReference type="EMBL" id="JASCZI010090648">
    <property type="protein sequence ID" value="MED6143986.1"/>
    <property type="molecule type" value="Genomic_DNA"/>
</dbReference>
<accession>A0ABU6T5J9</accession>
<comment type="caution">
    <text evidence="2">The sequence shown here is derived from an EMBL/GenBank/DDBJ whole genome shotgun (WGS) entry which is preliminary data.</text>
</comment>
<gene>
    <name evidence="2" type="ORF">PIB30_011231</name>
</gene>